<name>A0A1H8GZU4_9RHOB</name>
<dbReference type="RefSeq" id="WP_091301279.1">
    <property type="nucleotide sequence ID" value="NZ_FOCE01000005.1"/>
</dbReference>
<dbReference type="Proteomes" id="UP000198761">
    <property type="component" value="Unassembled WGS sequence"/>
</dbReference>
<feature type="region of interest" description="Disordered" evidence="1">
    <location>
        <begin position="45"/>
        <end position="76"/>
    </location>
</feature>
<dbReference type="AlphaFoldDB" id="A0A1H8GZU4"/>
<evidence type="ECO:0008006" key="5">
    <source>
        <dbReference type="Google" id="ProtNLM"/>
    </source>
</evidence>
<sequence>MAKIGAGIGLALLLAGCAQVQGLWPGRQAAVPKAAPAVAAPALPELVAPPPKPGARSAEALDTTTEAQREAATAVPVPQAEAPLGKLVVSLGDVTSPGFWLSAPLIGTAGPGLVKTAGGQVVQVELRPGSGAAQLSLAAFRALGLGLTDLPEIEVYRR</sequence>
<dbReference type="EMBL" id="FOCE01000005">
    <property type="protein sequence ID" value="SEN49244.1"/>
    <property type="molecule type" value="Genomic_DNA"/>
</dbReference>
<dbReference type="OrthoDB" id="7871639at2"/>
<feature type="compositionally biased region" description="Low complexity" evidence="1">
    <location>
        <begin position="63"/>
        <end position="74"/>
    </location>
</feature>
<proteinExistence type="predicted"/>
<evidence type="ECO:0000256" key="1">
    <source>
        <dbReference type="SAM" id="MobiDB-lite"/>
    </source>
</evidence>
<gene>
    <name evidence="3" type="ORF">SAMN04488103_105206</name>
</gene>
<dbReference type="STRING" id="933059.SAMN04488103_105206"/>
<evidence type="ECO:0000313" key="4">
    <source>
        <dbReference type="Proteomes" id="UP000198761"/>
    </source>
</evidence>
<feature type="chain" id="PRO_5011732029" description="D-galactarate dehydratase" evidence="2">
    <location>
        <begin position="21"/>
        <end position="158"/>
    </location>
</feature>
<keyword evidence="2" id="KW-0732">Signal</keyword>
<evidence type="ECO:0000313" key="3">
    <source>
        <dbReference type="EMBL" id="SEN49244.1"/>
    </source>
</evidence>
<keyword evidence="4" id="KW-1185">Reference proteome</keyword>
<feature type="signal peptide" evidence="2">
    <location>
        <begin position="1"/>
        <end position="20"/>
    </location>
</feature>
<accession>A0A1H8GZU4</accession>
<organism evidence="3 4">
    <name type="scientific">Gemmobacter aquatilis</name>
    <dbReference type="NCBI Taxonomy" id="933059"/>
    <lineage>
        <taxon>Bacteria</taxon>
        <taxon>Pseudomonadati</taxon>
        <taxon>Pseudomonadota</taxon>
        <taxon>Alphaproteobacteria</taxon>
        <taxon>Rhodobacterales</taxon>
        <taxon>Paracoccaceae</taxon>
        <taxon>Gemmobacter</taxon>
    </lineage>
</organism>
<reference evidence="3 4" key="1">
    <citation type="submission" date="2016-10" db="EMBL/GenBank/DDBJ databases">
        <authorList>
            <person name="de Groot N.N."/>
        </authorList>
    </citation>
    <scope>NUCLEOTIDE SEQUENCE [LARGE SCALE GENOMIC DNA]</scope>
    <source>
        <strain evidence="3 4">DSM 3857</strain>
    </source>
</reference>
<protein>
    <recommendedName>
        <fullName evidence="5">D-galactarate dehydratase</fullName>
    </recommendedName>
</protein>
<evidence type="ECO:0000256" key="2">
    <source>
        <dbReference type="SAM" id="SignalP"/>
    </source>
</evidence>
<dbReference type="PROSITE" id="PS51257">
    <property type="entry name" value="PROKAR_LIPOPROTEIN"/>
    <property type="match status" value="1"/>
</dbReference>